<evidence type="ECO:0000313" key="1">
    <source>
        <dbReference type="EMBL" id="KAF4390261.1"/>
    </source>
</evidence>
<organism evidence="1 2">
    <name type="scientific">Cannabis sativa</name>
    <name type="common">Hemp</name>
    <name type="synonym">Marijuana</name>
    <dbReference type="NCBI Taxonomy" id="3483"/>
    <lineage>
        <taxon>Eukaryota</taxon>
        <taxon>Viridiplantae</taxon>
        <taxon>Streptophyta</taxon>
        <taxon>Embryophyta</taxon>
        <taxon>Tracheophyta</taxon>
        <taxon>Spermatophyta</taxon>
        <taxon>Magnoliopsida</taxon>
        <taxon>eudicotyledons</taxon>
        <taxon>Gunneridae</taxon>
        <taxon>Pentapetalae</taxon>
        <taxon>rosids</taxon>
        <taxon>fabids</taxon>
        <taxon>Rosales</taxon>
        <taxon>Cannabaceae</taxon>
        <taxon>Cannabis</taxon>
    </lineage>
</organism>
<accession>A0A7J6H5V2</accession>
<sequence length="315" mass="35457">MDNLLSELNHTMTLSDREKDPVIKPNLPISNINSITTSPFTNTSTAVTIPIPSYLHTSFPFATYPPSTNIINRSQPIHIPSSPLQSTLYTNADVPPSSARNSSPSYAQLEVIRKGKNIVITDDGKENNNPNKMFKRQLNADSLRSVLKRCRSNASSSHSAELYRRHIANSPYCSICNSCEETIIHALFYCPRAKSVWELSNLHINFQSLGKSSGADILIQLSSTLSTPDFELFIVFCWNIWHERNAIYHGNTVRTPKAVAQYAPLYLAEFQAARANRPQIYAQPAPTIIQNMRMPIASKLERMHIYNLHDSNKKN</sequence>
<evidence type="ECO:0008006" key="3">
    <source>
        <dbReference type="Google" id="ProtNLM"/>
    </source>
</evidence>
<proteinExistence type="predicted"/>
<dbReference type="AlphaFoldDB" id="A0A7J6H5V2"/>
<comment type="caution">
    <text evidence="1">The sequence shown here is derived from an EMBL/GenBank/DDBJ whole genome shotgun (WGS) entry which is preliminary data.</text>
</comment>
<gene>
    <name evidence="1" type="ORF">F8388_019916</name>
</gene>
<dbReference type="EMBL" id="JAATIP010000029">
    <property type="protein sequence ID" value="KAF4390261.1"/>
    <property type="molecule type" value="Genomic_DNA"/>
</dbReference>
<reference evidence="1 2" key="1">
    <citation type="journal article" date="2020" name="bioRxiv">
        <title>Sequence and annotation of 42 cannabis genomes reveals extensive copy number variation in cannabinoid synthesis and pathogen resistance genes.</title>
        <authorList>
            <person name="Mckernan K.J."/>
            <person name="Helbert Y."/>
            <person name="Kane L.T."/>
            <person name="Ebling H."/>
            <person name="Zhang L."/>
            <person name="Liu B."/>
            <person name="Eaton Z."/>
            <person name="Mclaughlin S."/>
            <person name="Kingan S."/>
            <person name="Baybayan P."/>
            <person name="Concepcion G."/>
            <person name="Jordan M."/>
            <person name="Riva A."/>
            <person name="Barbazuk W."/>
            <person name="Harkins T."/>
        </authorList>
    </citation>
    <scope>NUCLEOTIDE SEQUENCE [LARGE SCALE GENOMIC DNA]</scope>
    <source>
        <strain evidence="2">cv. Jamaican Lion 4</strain>
        <tissue evidence="1">Leaf</tissue>
    </source>
</reference>
<name>A0A7J6H5V2_CANSA</name>
<dbReference type="Proteomes" id="UP000525078">
    <property type="component" value="Unassembled WGS sequence"/>
</dbReference>
<protein>
    <recommendedName>
        <fullName evidence="3">Reverse transcriptase zinc-binding domain-containing protein</fullName>
    </recommendedName>
</protein>
<evidence type="ECO:0000313" key="2">
    <source>
        <dbReference type="Proteomes" id="UP000525078"/>
    </source>
</evidence>